<dbReference type="InterPro" id="IPR024929">
    <property type="entry name" value="GNL2_CP_dom"/>
</dbReference>
<gene>
    <name evidence="8" type="ORF">PSON_ATCC_30995.1.T1740036</name>
</gene>
<evidence type="ECO:0000259" key="7">
    <source>
        <dbReference type="PROSITE" id="PS51721"/>
    </source>
</evidence>
<organism evidence="8 9">
    <name type="scientific">Paramecium sonneborni</name>
    <dbReference type="NCBI Taxonomy" id="65129"/>
    <lineage>
        <taxon>Eukaryota</taxon>
        <taxon>Sar</taxon>
        <taxon>Alveolata</taxon>
        <taxon>Ciliophora</taxon>
        <taxon>Intramacronucleata</taxon>
        <taxon>Oligohymenophorea</taxon>
        <taxon>Peniculida</taxon>
        <taxon>Parameciidae</taxon>
        <taxon>Paramecium</taxon>
    </lineage>
</organism>
<dbReference type="AlphaFoldDB" id="A0A8S1RJL0"/>
<accession>A0A8S1RJL0</accession>
<dbReference type="InterPro" id="IPR012971">
    <property type="entry name" value="NOG2_N_dom"/>
</dbReference>
<feature type="region of interest" description="Disordered" evidence="6">
    <location>
        <begin position="1"/>
        <end position="42"/>
    </location>
</feature>
<dbReference type="Proteomes" id="UP000692954">
    <property type="component" value="Unassembled WGS sequence"/>
</dbReference>
<dbReference type="PANTHER" id="PTHR11089:SF9">
    <property type="entry name" value="NUCLEOLAR GTP-BINDING PROTEIN 2"/>
    <property type="match status" value="1"/>
</dbReference>
<sequence length="505" mass="58698">MVKRSKGQFFKKKMNSKFKASQKGSKSGASTNPDRKLPEKQLNAKHQFFRSKQTIQRLNLYNEKPNKEEMWKQATQPARIDPNRKWFGNIRTIDQQQLDKLRQEMANRTHDPRSVLIKAKQLPLSLLVEAQKKNKNVPLLELESYEDTYGPKSKRKRIKLNVETMEGLADQVEQKEQTYVVEKDEKLNPVEIVQQESRDKRLTAGQSKRIWEELYKVIDSSDVLVCILDARDPMGTRSYHLENHIKKNCPHKHLVLLINKCDLIPTWLTSRWVQYLSKEYPTIAYHANVNKAFGKGPFINLLRQFDKFHRDKQTISIGFVGYPNVGKSSVINSLKKRKVCKAAPVPGETRVWQYVALTKRIYLIDCPGVVYQNEGKNDIEVVLKGCVRAEKLDDPEFYIPALLQKARAPDLKRIYDIDDWIDEHDFLKKVAIKKGKLAKGGEADTKSTAKLILMDWQRGEIPFLTYPPDYVQKDVVEENIDDEVLEKQQIELNDQKLQEILVQNK</sequence>
<dbReference type="FunFam" id="3.40.50.300:FF:000559">
    <property type="entry name" value="Nuclear/nucleolar GTPase 2"/>
    <property type="match status" value="1"/>
</dbReference>
<evidence type="ECO:0000256" key="6">
    <source>
        <dbReference type="SAM" id="MobiDB-lite"/>
    </source>
</evidence>
<evidence type="ECO:0000256" key="3">
    <source>
        <dbReference type="ARBA" id="ARBA00023134"/>
    </source>
</evidence>
<evidence type="ECO:0000256" key="1">
    <source>
        <dbReference type="ARBA" id="ARBA00004604"/>
    </source>
</evidence>
<evidence type="ECO:0000313" key="9">
    <source>
        <dbReference type="Proteomes" id="UP000692954"/>
    </source>
</evidence>
<dbReference type="OrthoDB" id="444945at2759"/>
<dbReference type="Pfam" id="PF08153">
    <property type="entry name" value="NGP1NT"/>
    <property type="match status" value="1"/>
</dbReference>
<protein>
    <recommendedName>
        <fullName evidence="7">CP-type G domain-containing protein</fullName>
    </recommendedName>
</protein>
<keyword evidence="4" id="KW-0539">Nucleus</keyword>
<comment type="caution">
    <text evidence="8">The sequence shown here is derived from an EMBL/GenBank/DDBJ whole genome shotgun (WGS) entry which is preliminary data.</text>
</comment>
<evidence type="ECO:0000256" key="5">
    <source>
        <dbReference type="SAM" id="Coils"/>
    </source>
</evidence>
<keyword evidence="2" id="KW-0547">Nucleotide-binding</keyword>
<keyword evidence="5" id="KW-0175">Coiled coil</keyword>
<evidence type="ECO:0000256" key="4">
    <source>
        <dbReference type="ARBA" id="ARBA00023242"/>
    </source>
</evidence>
<dbReference type="GO" id="GO:0005730">
    <property type="term" value="C:nucleolus"/>
    <property type="evidence" value="ECO:0007669"/>
    <property type="project" value="UniProtKB-SubCell"/>
</dbReference>
<feature type="coiled-coil region" evidence="5">
    <location>
        <begin position="155"/>
        <end position="185"/>
    </location>
</feature>
<feature type="compositionally biased region" description="Basic residues" evidence="6">
    <location>
        <begin position="1"/>
        <end position="16"/>
    </location>
</feature>
<name>A0A8S1RJL0_9CILI</name>
<feature type="domain" description="CP-type G" evidence="7">
    <location>
        <begin position="211"/>
        <end position="372"/>
    </location>
</feature>
<dbReference type="EMBL" id="CAJJDN010000174">
    <property type="protein sequence ID" value="CAD8127230.1"/>
    <property type="molecule type" value="Genomic_DNA"/>
</dbReference>
<keyword evidence="9" id="KW-1185">Reference proteome</keyword>
<dbReference type="Pfam" id="PF01926">
    <property type="entry name" value="MMR_HSR1"/>
    <property type="match status" value="1"/>
</dbReference>
<dbReference type="PANTHER" id="PTHR11089">
    <property type="entry name" value="GTP-BINDING PROTEIN-RELATED"/>
    <property type="match status" value="1"/>
</dbReference>
<dbReference type="InterPro" id="IPR050755">
    <property type="entry name" value="TRAFAC_YlqF/YawG_RiboMat"/>
</dbReference>
<evidence type="ECO:0000313" key="8">
    <source>
        <dbReference type="EMBL" id="CAD8127230.1"/>
    </source>
</evidence>
<dbReference type="InterPro" id="IPR006073">
    <property type="entry name" value="GTP-bd"/>
</dbReference>
<feature type="compositionally biased region" description="Low complexity" evidence="6">
    <location>
        <begin position="17"/>
        <end position="30"/>
    </location>
</feature>
<dbReference type="CDD" id="cd01858">
    <property type="entry name" value="NGP_1"/>
    <property type="match status" value="1"/>
</dbReference>
<keyword evidence="3" id="KW-0342">GTP-binding</keyword>
<dbReference type="GO" id="GO:0005525">
    <property type="term" value="F:GTP binding"/>
    <property type="evidence" value="ECO:0007669"/>
    <property type="project" value="UniProtKB-KW"/>
</dbReference>
<dbReference type="PROSITE" id="PS51721">
    <property type="entry name" value="G_CP"/>
    <property type="match status" value="1"/>
</dbReference>
<evidence type="ECO:0000256" key="2">
    <source>
        <dbReference type="ARBA" id="ARBA00022741"/>
    </source>
</evidence>
<comment type="subcellular location">
    <subcellularLocation>
        <location evidence="1">Nucleus</location>
        <location evidence="1">Nucleolus</location>
    </subcellularLocation>
</comment>
<dbReference type="InterPro" id="IPR030378">
    <property type="entry name" value="G_CP_dom"/>
</dbReference>
<reference evidence="8" key="1">
    <citation type="submission" date="2021-01" db="EMBL/GenBank/DDBJ databases">
        <authorList>
            <consortium name="Genoscope - CEA"/>
            <person name="William W."/>
        </authorList>
    </citation>
    <scope>NUCLEOTIDE SEQUENCE</scope>
</reference>
<proteinExistence type="predicted"/>